<dbReference type="SUPFAM" id="SSF53955">
    <property type="entry name" value="Lysozyme-like"/>
    <property type="match status" value="1"/>
</dbReference>
<protein>
    <submittedName>
        <fullName evidence="6">Lytic transglycosylase domain-containing protein</fullName>
    </submittedName>
</protein>
<dbReference type="Gene3D" id="1.10.530.10">
    <property type="match status" value="1"/>
</dbReference>
<dbReference type="SUPFAM" id="SSF48435">
    <property type="entry name" value="Bacterial muramidases"/>
    <property type="match status" value="1"/>
</dbReference>
<dbReference type="GO" id="GO:0042597">
    <property type="term" value="C:periplasmic space"/>
    <property type="evidence" value="ECO:0007669"/>
    <property type="project" value="InterPro"/>
</dbReference>
<evidence type="ECO:0000313" key="6">
    <source>
        <dbReference type="EMBL" id="MBY6217610.1"/>
    </source>
</evidence>
<dbReference type="Pfam" id="PF01464">
    <property type="entry name" value="SLT"/>
    <property type="match status" value="1"/>
</dbReference>
<evidence type="ECO:0000256" key="4">
    <source>
        <dbReference type="SAM" id="SignalP"/>
    </source>
</evidence>
<dbReference type="CDD" id="cd13401">
    <property type="entry name" value="Slt70-like"/>
    <property type="match status" value="1"/>
</dbReference>
<feature type="chain" id="PRO_5040269581" evidence="4">
    <location>
        <begin position="27"/>
        <end position="574"/>
    </location>
</feature>
<dbReference type="Proteomes" id="UP000824927">
    <property type="component" value="Unassembled WGS sequence"/>
</dbReference>
<organism evidence="6 7">
    <name type="scientific">Qipengyuania aquimaris</name>
    <dbReference type="NCBI Taxonomy" id="255984"/>
    <lineage>
        <taxon>Bacteria</taxon>
        <taxon>Pseudomonadati</taxon>
        <taxon>Pseudomonadota</taxon>
        <taxon>Alphaproteobacteria</taxon>
        <taxon>Sphingomonadales</taxon>
        <taxon>Erythrobacteraceae</taxon>
        <taxon>Qipengyuania</taxon>
    </lineage>
</organism>
<dbReference type="PANTHER" id="PTHR37423">
    <property type="entry name" value="SOLUBLE LYTIC MUREIN TRANSGLYCOSYLASE-RELATED"/>
    <property type="match status" value="1"/>
</dbReference>
<dbReference type="InterPro" id="IPR023346">
    <property type="entry name" value="Lysozyme-like_dom_sf"/>
</dbReference>
<name>A0A9Q3RZW2_9SPHN</name>
<proteinExistence type="inferred from homology"/>
<comment type="similarity">
    <text evidence="1">Belongs to the transglycosylase Slt family.</text>
</comment>
<gene>
    <name evidence="6" type="ORF">KUV31_04570</name>
</gene>
<evidence type="ECO:0000313" key="7">
    <source>
        <dbReference type="Proteomes" id="UP000824927"/>
    </source>
</evidence>
<keyword evidence="3 4" id="KW-0732">Signal</keyword>
<reference evidence="6" key="1">
    <citation type="submission" date="2021-06" db="EMBL/GenBank/DDBJ databases">
        <title>50 bacteria genomes isolated from Dapeng, Shenzhen, China.</title>
        <authorList>
            <person name="Zheng W."/>
            <person name="Yu S."/>
            <person name="Huang Y."/>
        </authorList>
    </citation>
    <scope>NUCLEOTIDE SEQUENCE</scope>
    <source>
        <strain evidence="6">DP4N28-2</strain>
    </source>
</reference>
<comment type="similarity">
    <text evidence="2">Belongs to the virb1 family.</text>
</comment>
<feature type="domain" description="Transglycosylase SLT" evidence="5">
    <location>
        <begin position="412"/>
        <end position="519"/>
    </location>
</feature>
<dbReference type="InterPro" id="IPR008939">
    <property type="entry name" value="Lytic_TGlycosylase_superhlx_U"/>
</dbReference>
<evidence type="ECO:0000256" key="3">
    <source>
        <dbReference type="ARBA" id="ARBA00022729"/>
    </source>
</evidence>
<evidence type="ECO:0000256" key="2">
    <source>
        <dbReference type="ARBA" id="ARBA00009387"/>
    </source>
</evidence>
<dbReference type="InterPro" id="IPR008258">
    <property type="entry name" value="Transglycosylase_SLT_dom_1"/>
</dbReference>
<sequence length="574" mass="64243">MDRMKTSRLMLLAACLGLPLAAPAKAQEGSLSHFSRDHANALPRLLSTDDRFYYASLFEAIEAENWDRVEVVLGQREDGPLHAAALAAYYLDPKSPRIELARIEEWLRRYAGNARTEDIVRLGQTRGLSWEPEMPRARSLVRQPGITRRTRPATINDGTLSDDVRSAILERIREDDPDGARLLLDGVDASLSREARAEWRQRVAWSYYIENRDAEAYAMAQLVSQGSGPWVAEGDWVAGLAAWRIGDCARAADYFAASARGAENVELRTAAHYWAARSLIRCRQPQGVDDHLRAAARYDETLYGMIASEQLGRGLPRDHVAADFSGADWNRLSGKSAVREAVMLAEVNRRDLADEALRWQVRYGDPDDFAALARLARALGVTGAQTFMAYNAPRGERSPANLRWPVAYHAPQDGWRIDPALAFAHALQESNFRERVVSPANAIGLMQIRPITAREYAASINMSAGADLKDPRTNLSFGQRTLEALAQASYTRGTLPKVMAAYNAGPSPVARWNSEINDQGDPLLWMESIPYWETRGYVAIVMRNYWMYLRQADAPAPSRTDLAENDWPQFPRTR</sequence>
<evidence type="ECO:0000259" key="5">
    <source>
        <dbReference type="Pfam" id="PF01464"/>
    </source>
</evidence>
<dbReference type="PANTHER" id="PTHR37423:SF2">
    <property type="entry name" value="MEMBRANE-BOUND LYTIC MUREIN TRANSGLYCOSYLASE C"/>
    <property type="match status" value="1"/>
</dbReference>
<accession>A0A9Q3RZW2</accession>
<comment type="caution">
    <text evidence="6">The sequence shown here is derived from an EMBL/GenBank/DDBJ whole genome shotgun (WGS) entry which is preliminary data.</text>
</comment>
<feature type="signal peptide" evidence="4">
    <location>
        <begin position="1"/>
        <end position="26"/>
    </location>
</feature>
<evidence type="ECO:0000256" key="1">
    <source>
        <dbReference type="ARBA" id="ARBA00007734"/>
    </source>
</evidence>
<dbReference type="Gene3D" id="1.25.20.10">
    <property type="entry name" value="Bacterial muramidases"/>
    <property type="match status" value="1"/>
</dbReference>
<dbReference type="EMBL" id="JAHVKP010000001">
    <property type="protein sequence ID" value="MBY6217610.1"/>
    <property type="molecule type" value="Genomic_DNA"/>
</dbReference>
<dbReference type="GO" id="GO:0004553">
    <property type="term" value="F:hydrolase activity, hydrolyzing O-glycosyl compounds"/>
    <property type="evidence" value="ECO:0007669"/>
    <property type="project" value="InterPro"/>
</dbReference>
<dbReference type="AlphaFoldDB" id="A0A9Q3RZW2"/>